<dbReference type="InterPro" id="IPR007199">
    <property type="entry name" value="Rep_factor-A_N"/>
</dbReference>
<dbReference type="Pfam" id="PF04057">
    <property type="entry name" value="Rep-A_N"/>
    <property type="match status" value="1"/>
</dbReference>
<dbReference type="GO" id="GO:0005662">
    <property type="term" value="C:DNA replication factor A complex"/>
    <property type="evidence" value="ECO:0007669"/>
    <property type="project" value="TreeGrafter"/>
</dbReference>
<dbReference type="InterPro" id="IPR031657">
    <property type="entry name" value="REPA_OB_2"/>
</dbReference>
<comment type="caution">
    <text evidence="8">The sequence shown here is derived from an EMBL/GenBank/DDBJ whole genome shotgun (WGS) entry which is preliminary data.</text>
</comment>
<dbReference type="AlphaFoldDB" id="A0AAV5FNH5"/>
<evidence type="ECO:0000313" key="8">
    <source>
        <dbReference type="EMBL" id="GJN36321.1"/>
    </source>
</evidence>
<dbReference type="CDD" id="cd04477">
    <property type="entry name" value="RPA1N"/>
    <property type="match status" value="1"/>
</dbReference>
<evidence type="ECO:0000256" key="2">
    <source>
        <dbReference type="ARBA" id="ARBA00022723"/>
    </source>
</evidence>
<dbReference type="GO" id="GO:0008270">
    <property type="term" value="F:zinc ion binding"/>
    <property type="evidence" value="ECO:0007669"/>
    <property type="project" value="UniProtKB-KW"/>
</dbReference>
<evidence type="ECO:0000256" key="5">
    <source>
        <dbReference type="ARBA" id="ARBA00023125"/>
    </source>
</evidence>
<evidence type="ECO:0000256" key="3">
    <source>
        <dbReference type="ARBA" id="ARBA00022771"/>
    </source>
</evidence>
<gene>
    <name evidence="8" type="primary">gb25170</name>
    <name evidence="8" type="ORF">PR202_gb25170</name>
</gene>
<dbReference type="InterPro" id="IPR001878">
    <property type="entry name" value="Znf_CCHC"/>
</dbReference>
<keyword evidence="4" id="KW-0862">Zinc</keyword>
<dbReference type="Pfam" id="PF08646">
    <property type="entry name" value="Rep_fac-A_C"/>
    <property type="match status" value="1"/>
</dbReference>
<reference evidence="8" key="2">
    <citation type="submission" date="2021-12" db="EMBL/GenBank/DDBJ databases">
        <title>Resequencing data analysis of finger millet.</title>
        <authorList>
            <person name="Hatakeyama M."/>
            <person name="Aluri S."/>
            <person name="Balachadran M.T."/>
            <person name="Sivarajan S.R."/>
            <person name="Poveda L."/>
            <person name="Shimizu-Inatsugi R."/>
            <person name="Schlapbach R."/>
            <person name="Sreeman S.M."/>
            <person name="Shimizu K.K."/>
        </authorList>
    </citation>
    <scope>NUCLEOTIDE SEQUENCE</scope>
</reference>
<dbReference type="PROSITE" id="PS50158">
    <property type="entry name" value="ZF_CCHC"/>
    <property type="match status" value="1"/>
</dbReference>
<feature type="domain" description="CCHC-type" evidence="7">
    <location>
        <begin position="546"/>
        <end position="561"/>
    </location>
</feature>
<dbReference type="Pfam" id="PF16900">
    <property type="entry name" value="REPA_OB_2"/>
    <property type="match status" value="1"/>
</dbReference>
<dbReference type="InterPro" id="IPR012340">
    <property type="entry name" value="NA-bd_OB-fold"/>
</dbReference>
<protein>
    <recommendedName>
        <fullName evidence="7">CCHC-type domain-containing protein</fullName>
    </recommendedName>
</protein>
<keyword evidence="9" id="KW-1185">Reference proteome</keyword>
<dbReference type="GO" id="GO:0006260">
    <property type="term" value="P:DNA replication"/>
    <property type="evidence" value="ECO:0007669"/>
    <property type="project" value="InterPro"/>
</dbReference>
<evidence type="ECO:0000313" key="9">
    <source>
        <dbReference type="Proteomes" id="UP001054889"/>
    </source>
</evidence>
<evidence type="ECO:0000256" key="6">
    <source>
        <dbReference type="PROSITE-ProRule" id="PRU00047"/>
    </source>
</evidence>
<dbReference type="Gene3D" id="2.40.50.140">
    <property type="entry name" value="Nucleic acid-binding proteins"/>
    <property type="match status" value="3"/>
</dbReference>
<name>A0AAV5FNH5_ELECO</name>
<keyword evidence="2" id="KW-0479">Metal-binding</keyword>
<reference evidence="8" key="1">
    <citation type="journal article" date="2018" name="DNA Res.">
        <title>Multiple hybrid de novo genome assembly of finger millet, an orphan allotetraploid crop.</title>
        <authorList>
            <person name="Hatakeyama M."/>
            <person name="Aluri S."/>
            <person name="Balachadran M.T."/>
            <person name="Sivarajan S.R."/>
            <person name="Patrignani A."/>
            <person name="Gruter S."/>
            <person name="Poveda L."/>
            <person name="Shimizu-Inatsugi R."/>
            <person name="Baeten J."/>
            <person name="Francoijs K.J."/>
            <person name="Nataraja K.N."/>
            <person name="Reddy Y.A.N."/>
            <person name="Phadnis S."/>
            <person name="Ravikumar R.L."/>
            <person name="Schlapbach R."/>
            <person name="Sreeman S.M."/>
            <person name="Shimizu K.K."/>
        </authorList>
    </citation>
    <scope>NUCLEOTIDE SEQUENCE</scope>
</reference>
<dbReference type="PANTHER" id="PTHR23273:SF4">
    <property type="entry name" value="REPLICATION PROTEIN A OB DOMAIN-CONTAINING PROTEIN"/>
    <property type="match status" value="1"/>
</dbReference>
<dbReference type="InterPro" id="IPR047192">
    <property type="entry name" value="Euk_RPA1_DBD_C"/>
</dbReference>
<organism evidence="8 9">
    <name type="scientific">Eleusine coracana subsp. coracana</name>
    <dbReference type="NCBI Taxonomy" id="191504"/>
    <lineage>
        <taxon>Eukaryota</taxon>
        <taxon>Viridiplantae</taxon>
        <taxon>Streptophyta</taxon>
        <taxon>Embryophyta</taxon>
        <taxon>Tracheophyta</taxon>
        <taxon>Spermatophyta</taxon>
        <taxon>Magnoliopsida</taxon>
        <taxon>Liliopsida</taxon>
        <taxon>Poales</taxon>
        <taxon>Poaceae</taxon>
        <taxon>PACMAD clade</taxon>
        <taxon>Chloridoideae</taxon>
        <taxon>Cynodonteae</taxon>
        <taxon>Eleusininae</taxon>
        <taxon>Eleusine</taxon>
    </lineage>
</organism>
<evidence type="ECO:0000256" key="4">
    <source>
        <dbReference type="ARBA" id="ARBA00022833"/>
    </source>
</evidence>
<dbReference type="PANTHER" id="PTHR23273">
    <property type="entry name" value="REPLICATION FACTOR A 1, RFA1"/>
    <property type="match status" value="1"/>
</dbReference>
<sequence length="564" mass="61833">MEVEVEVELSRGAVAAISRRAEGLRPVLQVADSPRLAATAASQRCLLLLSDGVHTQRGALATCLTHLVRDGDLRRGTVVRVLDYVCTIVQGRRVIVVIQLEILQTDCTIIGSPTMHEATPTQPYGVSCSGGLVYHEPCVLPVVQRVADNLSCFSGRGMLDSSFAPRAKHAAHNLQYSGCYGSVLPQNTVDAKMQQLSLDDHQTKGFRLPPLLATLAQISEIENMELVSSVDFLGVVTSISPSATVMRRDGTGTQKRKLQLKDTSGRSMDMTWGKFCDREGQKLQCLYDSGSNPILAVKGCRIGCVTRGRYLITVNSTKATSSMIKNHFWKTIAQIKDENLGRSGKPGLIAVRAAISHVNADKFCYPACTLNLNDVGVKIIGCSAQELLNLRDEDEAQFFEILQGVCWQQYLFKLRVKEELFYDDLRVMYNIVSAEKLNASATNDCLLEEIDNLMKDVSHTSLEEDASCYTPNIGSANLEVKKRNAYDKAGIVRGAGYGHSADELLLQGTRYNSMSAPLSGLSERFTFYDGVMDLPRPEGNSRLGPCLVCRQHGHLARDCTSQAT</sequence>
<dbReference type="GO" id="GO:0051321">
    <property type="term" value="P:meiotic cell cycle"/>
    <property type="evidence" value="ECO:0007669"/>
    <property type="project" value="TreeGrafter"/>
</dbReference>
<keyword evidence="3 6" id="KW-0863">Zinc-finger</keyword>
<dbReference type="GO" id="GO:0043047">
    <property type="term" value="F:single-stranded telomeric DNA binding"/>
    <property type="evidence" value="ECO:0007669"/>
    <property type="project" value="TreeGrafter"/>
</dbReference>
<dbReference type="GO" id="GO:0007004">
    <property type="term" value="P:telomere maintenance via telomerase"/>
    <property type="evidence" value="ECO:0007669"/>
    <property type="project" value="TreeGrafter"/>
</dbReference>
<dbReference type="GO" id="GO:0003684">
    <property type="term" value="F:damaged DNA binding"/>
    <property type="evidence" value="ECO:0007669"/>
    <property type="project" value="TreeGrafter"/>
</dbReference>
<dbReference type="CDD" id="cd04476">
    <property type="entry name" value="RPA1_DBD_C"/>
    <property type="match status" value="1"/>
</dbReference>
<dbReference type="EMBL" id="BQKI01000088">
    <property type="protein sequence ID" value="GJN36321.1"/>
    <property type="molecule type" value="Genomic_DNA"/>
</dbReference>
<dbReference type="GO" id="GO:0000724">
    <property type="term" value="P:double-strand break repair via homologous recombination"/>
    <property type="evidence" value="ECO:0007669"/>
    <property type="project" value="TreeGrafter"/>
</dbReference>
<dbReference type="GO" id="GO:0006289">
    <property type="term" value="P:nucleotide-excision repair"/>
    <property type="evidence" value="ECO:0007669"/>
    <property type="project" value="TreeGrafter"/>
</dbReference>
<evidence type="ECO:0000256" key="1">
    <source>
        <dbReference type="ARBA" id="ARBA00005690"/>
    </source>
</evidence>
<comment type="similarity">
    <text evidence="1">Belongs to the replication factor A protein 1 family.</text>
</comment>
<accession>A0AAV5FNH5</accession>
<dbReference type="CDD" id="cd04475">
    <property type="entry name" value="RPA1_DBD_B"/>
    <property type="match status" value="1"/>
</dbReference>
<dbReference type="Proteomes" id="UP001054889">
    <property type="component" value="Unassembled WGS sequence"/>
</dbReference>
<keyword evidence="5" id="KW-0238">DNA-binding</keyword>
<evidence type="ECO:0000259" key="7">
    <source>
        <dbReference type="PROSITE" id="PS50158"/>
    </source>
</evidence>
<dbReference type="SUPFAM" id="SSF50249">
    <property type="entry name" value="Nucleic acid-binding proteins"/>
    <property type="match status" value="3"/>
</dbReference>
<proteinExistence type="inferred from homology"/>
<dbReference type="InterPro" id="IPR013955">
    <property type="entry name" value="Rep_factor-A_C"/>
</dbReference>